<dbReference type="AlphaFoldDB" id="A0A4U3L1A8"/>
<dbReference type="RefSeq" id="WP_137262696.1">
    <property type="nucleotide sequence ID" value="NZ_SZQL01000012.1"/>
</dbReference>
<evidence type="ECO:0000256" key="1">
    <source>
        <dbReference type="SAM" id="SignalP"/>
    </source>
</evidence>
<dbReference type="OrthoDB" id="7189263at2"/>
<keyword evidence="4" id="KW-1185">Reference proteome</keyword>
<keyword evidence="1" id="KW-0732">Signal</keyword>
<protein>
    <submittedName>
        <fullName evidence="3">Dabb family protein</fullName>
    </submittedName>
</protein>
<dbReference type="InterPro" id="IPR011008">
    <property type="entry name" value="Dimeric_a/b-barrel"/>
</dbReference>
<dbReference type="PROSITE" id="PS51502">
    <property type="entry name" value="S_R_A_B_BARREL"/>
    <property type="match status" value="1"/>
</dbReference>
<feature type="signal peptide" evidence="1">
    <location>
        <begin position="1"/>
        <end position="22"/>
    </location>
</feature>
<evidence type="ECO:0000259" key="2">
    <source>
        <dbReference type="PROSITE" id="PS51502"/>
    </source>
</evidence>
<feature type="chain" id="PRO_5020883465" evidence="1">
    <location>
        <begin position="23"/>
        <end position="134"/>
    </location>
</feature>
<dbReference type="InterPro" id="IPR019546">
    <property type="entry name" value="TAT_signal_bac_arc"/>
</dbReference>
<name>A0A4U3L1A8_9BACT</name>
<sequence>MKTRRAFLTSAAVLGAAAVVSAKPFTTNKNMKQPLIHHAIFWLKNPGSVADRDKLVEGVKTLSGISKIKQLYVGTVANTEKRDVVDQSWGVSEIMFFDNLEDQASYQSDPIHQSFVKNYSHLWEKVVVYDAQTV</sequence>
<dbReference type="NCBIfam" id="TIGR01409">
    <property type="entry name" value="TAT_signal_seq"/>
    <property type="match status" value="1"/>
</dbReference>
<dbReference type="Gene3D" id="3.30.70.100">
    <property type="match status" value="1"/>
</dbReference>
<dbReference type="SMART" id="SM00886">
    <property type="entry name" value="Dabb"/>
    <property type="match status" value="1"/>
</dbReference>
<evidence type="ECO:0000313" key="4">
    <source>
        <dbReference type="Proteomes" id="UP000305848"/>
    </source>
</evidence>
<dbReference type="Pfam" id="PF07876">
    <property type="entry name" value="Dabb"/>
    <property type="match status" value="1"/>
</dbReference>
<proteinExistence type="predicted"/>
<dbReference type="PROSITE" id="PS51318">
    <property type="entry name" value="TAT"/>
    <property type="match status" value="1"/>
</dbReference>
<dbReference type="EMBL" id="SZQL01000012">
    <property type="protein sequence ID" value="TKK67266.1"/>
    <property type="molecule type" value="Genomic_DNA"/>
</dbReference>
<comment type="caution">
    <text evidence="3">The sequence shown here is derived from an EMBL/GenBank/DDBJ whole genome shotgun (WGS) entry which is preliminary data.</text>
</comment>
<evidence type="ECO:0000313" key="3">
    <source>
        <dbReference type="EMBL" id="TKK67266.1"/>
    </source>
</evidence>
<accession>A0A4U3L1A8</accession>
<dbReference type="Proteomes" id="UP000305848">
    <property type="component" value="Unassembled WGS sequence"/>
</dbReference>
<dbReference type="InterPro" id="IPR013097">
    <property type="entry name" value="Dabb"/>
</dbReference>
<reference evidence="3 4" key="1">
    <citation type="submission" date="2019-05" db="EMBL/GenBank/DDBJ databases">
        <title>Panacibacter sp. strain 17mud1-8 Genome sequencing and assembly.</title>
        <authorList>
            <person name="Chhetri G."/>
        </authorList>
    </citation>
    <scope>NUCLEOTIDE SEQUENCE [LARGE SCALE GENOMIC DNA]</scope>
    <source>
        <strain evidence="3 4">17mud1-8</strain>
    </source>
</reference>
<gene>
    <name evidence="3" type="ORF">FC093_15420</name>
</gene>
<feature type="domain" description="Stress-response A/B barrel" evidence="2">
    <location>
        <begin position="35"/>
        <end position="131"/>
    </location>
</feature>
<dbReference type="SUPFAM" id="SSF54909">
    <property type="entry name" value="Dimeric alpha+beta barrel"/>
    <property type="match status" value="1"/>
</dbReference>
<organism evidence="3 4">
    <name type="scientific">Ilyomonas limi</name>
    <dbReference type="NCBI Taxonomy" id="2575867"/>
    <lineage>
        <taxon>Bacteria</taxon>
        <taxon>Pseudomonadati</taxon>
        <taxon>Bacteroidota</taxon>
        <taxon>Chitinophagia</taxon>
        <taxon>Chitinophagales</taxon>
        <taxon>Chitinophagaceae</taxon>
        <taxon>Ilyomonas</taxon>
    </lineage>
</organism>
<dbReference type="InterPro" id="IPR006311">
    <property type="entry name" value="TAT_signal"/>
</dbReference>